<dbReference type="GeneID" id="94552417"/>
<dbReference type="EC" id="3.5.4.4" evidence="3"/>
<dbReference type="NCBIfam" id="TIGR01430">
    <property type="entry name" value="aden_deam"/>
    <property type="match status" value="1"/>
</dbReference>
<evidence type="ECO:0000256" key="1">
    <source>
        <dbReference type="ARBA" id="ARBA00001947"/>
    </source>
</evidence>
<comment type="cofactor">
    <cofactor evidence="1">
        <name>Zn(2+)</name>
        <dbReference type="ChEBI" id="CHEBI:29105"/>
    </cofactor>
</comment>
<sequence>MEKTIINQLPKVELHCHLDGSVPLTTLRKFAKEADYAPGEIEKALAPEKCLNLQDYLDSFDVILPLLQTAENLEKATYDTIAAIAADNVSYVELRFAPPLHTRGGLTIPQVLAAVIRGLESGMADFPIKVNLLISAMRHHTEAANLALVEQIQTYNNPFVVGFDFAGDEKPDANKEIGTVVTAAKNANLQLTLHSGECNCPHNVVDAIHLGATRIGHGVAIRNDKSVRDLCREQNVLLEVAPTSNVQTDAVATLADYPLRLFIDENVPCCVNTDNRTVSNTTLSEEYLLMAEYCNLTYAEMKKLNMDAMAHSFATTAIKQTITEQLEKAYAPYLD</sequence>
<comment type="similarity">
    <text evidence="2">Belongs to the metallo-dependent hydrolases superfamily. Adenosine and AMP deaminases family.</text>
</comment>
<dbReference type="InterPro" id="IPR001365">
    <property type="entry name" value="A_deaminase_dom"/>
</dbReference>
<gene>
    <name evidence="8" type="primary">add</name>
    <name evidence="8" type="ORF">G7058_03935</name>
</gene>
<dbReference type="GO" id="GO:0046872">
    <property type="term" value="F:metal ion binding"/>
    <property type="evidence" value="ECO:0007669"/>
    <property type="project" value="UniProtKB-KW"/>
</dbReference>
<dbReference type="PANTHER" id="PTHR11409:SF43">
    <property type="entry name" value="ADENOSINE DEAMINASE"/>
    <property type="match status" value="1"/>
</dbReference>
<accession>A0A6G7WGC0</accession>
<dbReference type="GO" id="GO:0006154">
    <property type="term" value="P:adenosine catabolic process"/>
    <property type="evidence" value="ECO:0007669"/>
    <property type="project" value="TreeGrafter"/>
</dbReference>
<keyword evidence="6" id="KW-0862">Zinc</keyword>
<dbReference type="InterPro" id="IPR032466">
    <property type="entry name" value="Metal_Hydrolase"/>
</dbReference>
<dbReference type="GO" id="GO:0004000">
    <property type="term" value="F:adenosine deaminase activity"/>
    <property type="evidence" value="ECO:0007669"/>
    <property type="project" value="UniProtKB-ARBA"/>
</dbReference>
<dbReference type="EMBL" id="CP049889">
    <property type="protein sequence ID" value="QIK51282.1"/>
    <property type="molecule type" value="Genomic_DNA"/>
</dbReference>
<dbReference type="RefSeq" id="WP_166062335.1">
    <property type="nucleotide sequence ID" value="NZ_CP049889.1"/>
</dbReference>
<dbReference type="Proteomes" id="UP000501830">
    <property type="component" value="Chromosome"/>
</dbReference>
<evidence type="ECO:0000256" key="6">
    <source>
        <dbReference type="ARBA" id="ARBA00022833"/>
    </source>
</evidence>
<reference evidence="8 9" key="1">
    <citation type="journal article" date="2017" name="Int. J. Syst. Evol. Microbiol.">
        <title>Jeotgalibaca porci sp. nov. and Jeotgalibaca arthritidis sp. nov., isolated from pigs, and emended description of the genus Jeotgalibaca.</title>
        <authorList>
            <person name="Zamora L."/>
            <person name="Perez-Sancho M."/>
            <person name="Dominguez L."/>
            <person name="Fernandez-Garayzabal J.F."/>
            <person name="Vela A.I."/>
        </authorList>
    </citation>
    <scope>NUCLEOTIDE SEQUENCE [LARGE SCALE GENOMIC DNA]</scope>
    <source>
        <strain evidence="8 9">CCUG 69148</strain>
    </source>
</reference>
<evidence type="ECO:0000259" key="7">
    <source>
        <dbReference type="Pfam" id="PF00962"/>
    </source>
</evidence>
<dbReference type="Pfam" id="PF00962">
    <property type="entry name" value="A_deaminase"/>
    <property type="match status" value="1"/>
</dbReference>
<feature type="domain" description="Adenosine deaminase" evidence="7">
    <location>
        <begin position="10"/>
        <end position="328"/>
    </location>
</feature>
<dbReference type="GO" id="GO:0005829">
    <property type="term" value="C:cytosol"/>
    <property type="evidence" value="ECO:0007669"/>
    <property type="project" value="TreeGrafter"/>
</dbReference>
<dbReference type="Gene3D" id="3.20.20.140">
    <property type="entry name" value="Metal-dependent hydrolases"/>
    <property type="match status" value="1"/>
</dbReference>
<name>A0A6G7WGC0_9LACT</name>
<organism evidence="8 9">
    <name type="scientific">Jeotgalibaca porci</name>
    <dbReference type="NCBI Taxonomy" id="1868793"/>
    <lineage>
        <taxon>Bacteria</taxon>
        <taxon>Bacillati</taxon>
        <taxon>Bacillota</taxon>
        <taxon>Bacilli</taxon>
        <taxon>Lactobacillales</taxon>
        <taxon>Carnobacteriaceae</taxon>
        <taxon>Jeotgalibaca</taxon>
    </lineage>
</organism>
<proteinExistence type="inferred from homology"/>
<keyword evidence="9" id="KW-1185">Reference proteome</keyword>
<dbReference type="InterPro" id="IPR006330">
    <property type="entry name" value="Ado/ade_deaminase"/>
</dbReference>
<evidence type="ECO:0000256" key="3">
    <source>
        <dbReference type="ARBA" id="ARBA00012784"/>
    </source>
</evidence>
<dbReference type="KEGG" id="jpo:G7058_03935"/>
<evidence type="ECO:0000313" key="8">
    <source>
        <dbReference type="EMBL" id="QIK51282.1"/>
    </source>
</evidence>
<evidence type="ECO:0000256" key="5">
    <source>
        <dbReference type="ARBA" id="ARBA00022801"/>
    </source>
</evidence>
<dbReference type="PANTHER" id="PTHR11409">
    <property type="entry name" value="ADENOSINE DEAMINASE"/>
    <property type="match status" value="1"/>
</dbReference>
<dbReference type="GO" id="GO:0043103">
    <property type="term" value="P:hypoxanthine salvage"/>
    <property type="evidence" value="ECO:0007669"/>
    <property type="project" value="TreeGrafter"/>
</dbReference>
<evidence type="ECO:0000313" key="9">
    <source>
        <dbReference type="Proteomes" id="UP000501830"/>
    </source>
</evidence>
<evidence type="ECO:0000256" key="2">
    <source>
        <dbReference type="ARBA" id="ARBA00006676"/>
    </source>
</evidence>
<keyword evidence="4" id="KW-0479">Metal-binding</keyword>
<keyword evidence="5 8" id="KW-0378">Hydrolase</keyword>
<dbReference type="AlphaFoldDB" id="A0A6G7WGC0"/>
<protein>
    <recommendedName>
        <fullName evidence="3">adenosine deaminase</fullName>
        <ecNumber evidence="3">3.5.4.4</ecNumber>
    </recommendedName>
</protein>
<dbReference type="SUPFAM" id="SSF51556">
    <property type="entry name" value="Metallo-dependent hydrolases"/>
    <property type="match status" value="1"/>
</dbReference>
<dbReference type="GO" id="GO:0046103">
    <property type="term" value="P:inosine biosynthetic process"/>
    <property type="evidence" value="ECO:0007669"/>
    <property type="project" value="TreeGrafter"/>
</dbReference>
<evidence type="ECO:0000256" key="4">
    <source>
        <dbReference type="ARBA" id="ARBA00022723"/>
    </source>
</evidence>